<dbReference type="PANTHER" id="PTHR30055">
    <property type="entry name" value="HTH-TYPE TRANSCRIPTIONAL REGULATOR RUTR"/>
    <property type="match status" value="1"/>
</dbReference>
<dbReference type="Proteomes" id="UP001218364">
    <property type="component" value="Unassembled WGS sequence"/>
</dbReference>
<dbReference type="PROSITE" id="PS01081">
    <property type="entry name" value="HTH_TETR_1"/>
    <property type="match status" value="1"/>
</dbReference>
<gene>
    <name evidence="7" type="ORF">JL2886_01337</name>
    <name evidence="8" type="ORF">PXK24_14785</name>
</gene>
<dbReference type="InterPro" id="IPR050109">
    <property type="entry name" value="HTH-type_TetR-like_transc_reg"/>
</dbReference>
<dbReference type="Pfam" id="PF00440">
    <property type="entry name" value="TetR_N"/>
    <property type="match status" value="1"/>
</dbReference>
<dbReference type="PATRIC" id="fig|60890.4.peg.1313"/>
<keyword evidence="1" id="KW-0678">Repressor</keyword>
<name>A0A1B0ZQ11_9RHOB</name>
<evidence type="ECO:0000256" key="1">
    <source>
        <dbReference type="ARBA" id="ARBA00022491"/>
    </source>
</evidence>
<feature type="DNA-binding region" description="H-T-H motif" evidence="5">
    <location>
        <begin position="41"/>
        <end position="60"/>
    </location>
</feature>
<dbReference type="PRINTS" id="PR00455">
    <property type="entry name" value="HTHTETR"/>
</dbReference>
<evidence type="ECO:0000256" key="2">
    <source>
        <dbReference type="ARBA" id="ARBA00023015"/>
    </source>
</evidence>
<organism evidence="7 9">
    <name type="scientific">Phaeobacter gallaeciensis</name>
    <dbReference type="NCBI Taxonomy" id="60890"/>
    <lineage>
        <taxon>Bacteria</taxon>
        <taxon>Pseudomonadati</taxon>
        <taxon>Pseudomonadota</taxon>
        <taxon>Alphaproteobacteria</taxon>
        <taxon>Rhodobacterales</taxon>
        <taxon>Roseobacteraceae</taxon>
        <taxon>Phaeobacter</taxon>
    </lineage>
</organism>
<accession>A0A1B0ZQ11</accession>
<evidence type="ECO:0000313" key="10">
    <source>
        <dbReference type="Proteomes" id="UP001218364"/>
    </source>
</evidence>
<dbReference type="InterPro" id="IPR009057">
    <property type="entry name" value="Homeodomain-like_sf"/>
</dbReference>
<keyword evidence="4" id="KW-0804">Transcription</keyword>
<dbReference type="GO" id="GO:0000976">
    <property type="term" value="F:transcription cis-regulatory region binding"/>
    <property type="evidence" value="ECO:0007669"/>
    <property type="project" value="TreeGrafter"/>
</dbReference>
<keyword evidence="9" id="KW-1185">Reference proteome</keyword>
<evidence type="ECO:0000313" key="8">
    <source>
        <dbReference type="EMBL" id="MDE4166960.1"/>
    </source>
</evidence>
<dbReference type="InterPro" id="IPR036271">
    <property type="entry name" value="Tet_transcr_reg_TetR-rel_C_sf"/>
</dbReference>
<keyword evidence="2" id="KW-0805">Transcription regulation</keyword>
<sequence>MGNKTWTKTADSRSAQREIKRRAVLMAGARLFNDQGYEQTSLEDIAAALNITKRTIYYYVQSKEDILFGCHQLSLEFLGEVMEISRDDSLPVAERISRLIRGYCEWVSTDLGASLAMVRAHSLSPERREALHEGKARVDFQLRMLIEKGIREGVIRHCDPRLVAAGVFGALNWIPFWNRTDRPVPHEEIAEQYLAMILNGLLPGAGGSKR</sequence>
<evidence type="ECO:0000256" key="3">
    <source>
        <dbReference type="ARBA" id="ARBA00023125"/>
    </source>
</evidence>
<evidence type="ECO:0000313" key="7">
    <source>
        <dbReference type="EMBL" id="ANP36255.1"/>
    </source>
</evidence>
<keyword evidence="3 5" id="KW-0238">DNA-binding</keyword>
<evidence type="ECO:0000256" key="5">
    <source>
        <dbReference type="PROSITE-ProRule" id="PRU00335"/>
    </source>
</evidence>
<evidence type="ECO:0000259" key="6">
    <source>
        <dbReference type="PROSITE" id="PS50977"/>
    </source>
</evidence>
<dbReference type="EMBL" id="CP015124">
    <property type="protein sequence ID" value="ANP36255.1"/>
    <property type="molecule type" value="Genomic_DNA"/>
</dbReference>
<reference evidence="8 10" key="2">
    <citation type="submission" date="2023-02" db="EMBL/GenBank/DDBJ databases">
        <title>Population genomics of bacteria associated with diatom.</title>
        <authorList>
            <person name="Xie J."/>
            <person name="Wang H."/>
        </authorList>
    </citation>
    <scope>NUCLEOTIDE SEQUENCE [LARGE SCALE GENOMIC DNA]</scope>
    <source>
        <strain evidence="8 10">PT47_8</strain>
    </source>
</reference>
<dbReference type="InterPro" id="IPR041490">
    <property type="entry name" value="KstR2_TetR_C"/>
</dbReference>
<dbReference type="Proteomes" id="UP000092565">
    <property type="component" value="Chromosome"/>
</dbReference>
<dbReference type="SUPFAM" id="SSF46689">
    <property type="entry name" value="Homeodomain-like"/>
    <property type="match status" value="1"/>
</dbReference>
<dbReference type="EMBL" id="JARCJK010000007">
    <property type="protein sequence ID" value="MDE4166960.1"/>
    <property type="molecule type" value="Genomic_DNA"/>
</dbReference>
<dbReference type="PANTHER" id="PTHR30055:SF175">
    <property type="entry name" value="HTH-TYPE TRANSCRIPTIONAL REPRESSOR KSTR2"/>
    <property type="match status" value="1"/>
</dbReference>
<dbReference type="AlphaFoldDB" id="A0A1B0ZQ11"/>
<dbReference type="InterPro" id="IPR023772">
    <property type="entry name" value="DNA-bd_HTH_TetR-type_CS"/>
</dbReference>
<reference evidence="7 9" key="1">
    <citation type="submission" date="2016-04" db="EMBL/GenBank/DDBJ databases">
        <authorList>
            <person name="Evans L.H."/>
            <person name="Alamgir A."/>
            <person name="Owens N."/>
            <person name="Weber N.D."/>
            <person name="Virtaneva K."/>
            <person name="Barbian K."/>
            <person name="Babar A."/>
            <person name="Rosenke K."/>
        </authorList>
    </citation>
    <scope>NUCLEOTIDE SEQUENCE [LARGE SCALE GENOMIC DNA]</scope>
    <source>
        <strain evidence="7 9">JL2886</strain>
    </source>
</reference>
<feature type="domain" description="HTH tetR-type" evidence="6">
    <location>
        <begin position="18"/>
        <end position="78"/>
    </location>
</feature>
<dbReference type="OrthoDB" id="9779746at2"/>
<dbReference type="RefSeq" id="WP_065271258.1">
    <property type="nucleotide sequence ID" value="NZ_CP015124.1"/>
</dbReference>
<dbReference type="PROSITE" id="PS50977">
    <property type="entry name" value="HTH_TETR_2"/>
    <property type="match status" value="1"/>
</dbReference>
<evidence type="ECO:0000313" key="9">
    <source>
        <dbReference type="Proteomes" id="UP000092565"/>
    </source>
</evidence>
<dbReference type="Pfam" id="PF17932">
    <property type="entry name" value="TetR_C_24"/>
    <property type="match status" value="1"/>
</dbReference>
<proteinExistence type="predicted"/>
<dbReference type="Gene3D" id="1.10.357.10">
    <property type="entry name" value="Tetracycline Repressor, domain 2"/>
    <property type="match status" value="1"/>
</dbReference>
<dbReference type="Gene3D" id="1.10.10.60">
    <property type="entry name" value="Homeodomain-like"/>
    <property type="match status" value="1"/>
</dbReference>
<evidence type="ECO:0000256" key="4">
    <source>
        <dbReference type="ARBA" id="ARBA00023163"/>
    </source>
</evidence>
<dbReference type="InterPro" id="IPR001647">
    <property type="entry name" value="HTH_TetR"/>
</dbReference>
<dbReference type="GO" id="GO:0003700">
    <property type="term" value="F:DNA-binding transcription factor activity"/>
    <property type="evidence" value="ECO:0007669"/>
    <property type="project" value="TreeGrafter"/>
</dbReference>
<dbReference type="SUPFAM" id="SSF48498">
    <property type="entry name" value="Tetracyclin repressor-like, C-terminal domain"/>
    <property type="match status" value="1"/>
</dbReference>
<protein>
    <submittedName>
        <fullName evidence="7">TetR family transcriptional regulator</fullName>
    </submittedName>
    <submittedName>
        <fullName evidence="8">TetR/AcrR family transcriptional regulator</fullName>
    </submittedName>
</protein>